<dbReference type="OrthoDB" id="1436751at2759"/>
<feature type="signal peptide" evidence="3">
    <location>
        <begin position="1"/>
        <end position="29"/>
    </location>
</feature>
<dbReference type="KEGG" id="adu:107469890"/>
<feature type="compositionally biased region" description="Acidic residues" evidence="2">
    <location>
        <begin position="270"/>
        <end position="282"/>
    </location>
</feature>
<evidence type="ECO:0000256" key="1">
    <source>
        <dbReference type="SAM" id="Coils"/>
    </source>
</evidence>
<evidence type="ECO:0000313" key="5">
    <source>
        <dbReference type="RefSeq" id="XP_015944763.1"/>
    </source>
</evidence>
<dbReference type="GeneID" id="107469890"/>
<sequence length="509" mass="58634">MSHLSLLLVGRLNYILQLCLLSFIRMTKTNQKCSNGGGSGSTWNWVDPEVLNTKSDINIANLTPTKLLQPNHSSVSFGHCTDLDRVCYGSGEEEQERFFFVYKALFTDLMLPLPFSDFHMSILKKIDAAPTQLHPHGWVFVRCFELLCQFHKLTPTVPTFFYFFQLVEKKKGAWLHIHARPGLHKLLSLDLRCFRFKNNFFKVKGSGGGSSVPFFMDQNKNPKFPLCWSEFVKFPDSPVFWSLSDSEKALVTKFQKLKAPFSCSSLINAEESESEEEEEEAEEVKKKPKRKEEVLTRERAAEKMKKKQKVSVENSAAPLTPPPLFHEQNIVADIDMQHLQDFEGEGRVLSLWDRRFDFDHHIRHHLFSSPDQDKLRHTGHTEVGHFVKANALRIAAATEFLVEELEKKERQLCRVVTKLEKAEREVAKCLGELERVKKESEYTELCLMREWKKSVRVSFQNAVDQVQLGFPKLNMDSIMLDPFKVVEGDKLVDMKSRRQDGVFAVSSVL</sequence>
<protein>
    <submittedName>
        <fullName evidence="5">Uncharacterized protein LOC107469890</fullName>
    </submittedName>
</protein>
<feature type="compositionally biased region" description="Basic and acidic residues" evidence="2">
    <location>
        <begin position="290"/>
        <end position="303"/>
    </location>
</feature>
<name>A0A6P4BMP7_ARADU</name>
<proteinExistence type="predicted"/>
<keyword evidence="4" id="KW-1185">Reference proteome</keyword>
<dbReference type="RefSeq" id="XP_015944763.1">
    <property type="nucleotide sequence ID" value="XM_016089277.3"/>
</dbReference>
<dbReference type="PANTHER" id="PTHR31099">
    <property type="entry name" value="OS06G0165300 PROTEIN"/>
    <property type="match status" value="1"/>
</dbReference>
<dbReference type="AlphaFoldDB" id="A0A6P4BMP7"/>
<gene>
    <name evidence="5" type="primary">LOC107469890</name>
</gene>
<feature type="coiled-coil region" evidence="1">
    <location>
        <begin position="402"/>
        <end position="439"/>
    </location>
</feature>
<organism evidence="4 5">
    <name type="scientific">Arachis duranensis</name>
    <name type="common">Wild peanut</name>
    <dbReference type="NCBI Taxonomy" id="130453"/>
    <lineage>
        <taxon>Eukaryota</taxon>
        <taxon>Viridiplantae</taxon>
        <taxon>Streptophyta</taxon>
        <taxon>Embryophyta</taxon>
        <taxon>Tracheophyta</taxon>
        <taxon>Spermatophyta</taxon>
        <taxon>Magnoliopsida</taxon>
        <taxon>eudicotyledons</taxon>
        <taxon>Gunneridae</taxon>
        <taxon>Pentapetalae</taxon>
        <taxon>rosids</taxon>
        <taxon>fabids</taxon>
        <taxon>Fabales</taxon>
        <taxon>Fabaceae</taxon>
        <taxon>Papilionoideae</taxon>
        <taxon>50 kb inversion clade</taxon>
        <taxon>dalbergioids sensu lato</taxon>
        <taxon>Dalbergieae</taxon>
        <taxon>Pterocarpus clade</taxon>
        <taxon>Arachis</taxon>
    </lineage>
</organism>
<reference evidence="5" key="2">
    <citation type="submission" date="2025-08" db="UniProtKB">
        <authorList>
            <consortium name="RefSeq"/>
        </authorList>
    </citation>
    <scope>IDENTIFICATION</scope>
    <source>
        <tissue evidence="5">Whole plant</tissue>
    </source>
</reference>
<evidence type="ECO:0000313" key="4">
    <source>
        <dbReference type="Proteomes" id="UP000515211"/>
    </source>
</evidence>
<feature type="chain" id="PRO_5028469855" evidence="3">
    <location>
        <begin position="30"/>
        <end position="509"/>
    </location>
</feature>
<dbReference type="PANTHER" id="PTHR31099:SF28">
    <property type="entry name" value="F5J5.12"/>
    <property type="match status" value="1"/>
</dbReference>
<reference evidence="4" key="1">
    <citation type="journal article" date="2016" name="Nat. Genet.">
        <title>The genome sequences of Arachis duranensis and Arachis ipaensis, the diploid ancestors of cultivated peanut.</title>
        <authorList>
            <person name="Bertioli D.J."/>
            <person name="Cannon S.B."/>
            <person name="Froenicke L."/>
            <person name="Huang G."/>
            <person name="Farmer A.D."/>
            <person name="Cannon E.K."/>
            <person name="Liu X."/>
            <person name="Gao D."/>
            <person name="Clevenger J."/>
            <person name="Dash S."/>
            <person name="Ren L."/>
            <person name="Moretzsohn M.C."/>
            <person name="Shirasawa K."/>
            <person name="Huang W."/>
            <person name="Vidigal B."/>
            <person name="Abernathy B."/>
            <person name="Chu Y."/>
            <person name="Niederhuth C.E."/>
            <person name="Umale P."/>
            <person name="Araujo A.C."/>
            <person name="Kozik A."/>
            <person name="Kim K.D."/>
            <person name="Burow M.D."/>
            <person name="Varshney R.K."/>
            <person name="Wang X."/>
            <person name="Zhang X."/>
            <person name="Barkley N."/>
            <person name="Guimaraes P.M."/>
            <person name="Isobe S."/>
            <person name="Guo B."/>
            <person name="Liao B."/>
            <person name="Stalker H.T."/>
            <person name="Schmitz R.J."/>
            <person name="Scheffler B.E."/>
            <person name="Leal-Bertioli S.C."/>
            <person name="Xun X."/>
            <person name="Jackson S.A."/>
            <person name="Michelmore R."/>
            <person name="Ozias-Akins P."/>
        </authorList>
    </citation>
    <scope>NUCLEOTIDE SEQUENCE [LARGE SCALE GENOMIC DNA]</scope>
    <source>
        <strain evidence="4">cv. V14167</strain>
    </source>
</reference>
<keyword evidence="3" id="KW-0732">Signal</keyword>
<feature type="region of interest" description="Disordered" evidence="2">
    <location>
        <begin position="269"/>
        <end position="324"/>
    </location>
</feature>
<accession>A0A6P4BMP7</accession>
<dbReference type="Proteomes" id="UP000515211">
    <property type="component" value="Chromosome 10"/>
</dbReference>
<evidence type="ECO:0000256" key="2">
    <source>
        <dbReference type="SAM" id="MobiDB-lite"/>
    </source>
</evidence>
<keyword evidence="1" id="KW-0175">Coiled coil</keyword>
<evidence type="ECO:0000256" key="3">
    <source>
        <dbReference type="SAM" id="SignalP"/>
    </source>
</evidence>